<dbReference type="RefSeq" id="WP_163455575.1">
    <property type="nucleotide sequence ID" value="NZ_JAAGOH010000001.1"/>
</dbReference>
<proteinExistence type="predicted"/>
<evidence type="ECO:0000313" key="2">
    <source>
        <dbReference type="EMBL" id="NDY89721.1"/>
    </source>
</evidence>
<dbReference type="AlphaFoldDB" id="A0A7C9TGI3"/>
<name>A0A7C9TGI3_9BURK</name>
<gene>
    <name evidence="2" type="ORF">G3A44_00775</name>
</gene>
<dbReference type="Pfam" id="PF04383">
    <property type="entry name" value="KilA-N"/>
    <property type="match status" value="1"/>
</dbReference>
<accession>A0A7C9TGI3</accession>
<comment type="caution">
    <text evidence="2">The sequence shown here is derived from an EMBL/GenBank/DDBJ whole genome shotgun (WGS) entry which is preliminary data.</text>
</comment>
<dbReference type="InterPro" id="IPR018004">
    <property type="entry name" value="KilA/APSES_HTH"/>
</dbReference>
<feature type="domain" description="KilA-N" evidence="1">
    <location>
        <begin position="1"/>
        <end position="105"/>
    </location>
</feature>
<protein>
    <recommendedName>
        <fullName evidence="1">KilA-N domain-containing protein</fullName>
    </recommendedName>
</protein>
<evidence type="ECO:0000313" key="3">
    <source>
        <dbReference type="Proteomes" id="UP000484255"/>
    </source>
</evidence>
<dbReference type="SMART" id="SM01252">
    <property type="entry name" value="KilA-N"/>
    <property type="match status" value="1"/>
</dbReference>
<dbReference type="InterPro" id="IPR017880">
    <property type="entry name" value="KilA_N"/>
</dbReference>
<organism evidence="2 3">
    <name type="scientific">Ideonella livida</name>
    <dbReference type="NCBI Taxonomy" id="2707176"/>
    <lineage>
        <taxon>Bacteria</taxon>
        <taxon>Pseudomonadati</taxon>
        <taxon>Pseudomonadota</taxon>
        <taxon>Betaproteobacteria</taxon>
        <taxon>Burkholderiales</taxon>
        <taxon>Sphaerotilaceae</taxon>
        <taxon>Ideonella</taxon>
    </lineage>
</organism>
<dbReference type="Proteomes" id="UP000484255">
    <property type="component" value="Unassembled WGS sequence"/>
</dbReference>
<dbReference type="PROSITE" id="PS51301">
    <property type="entry name" value="KILA_N"/>
    <property type="match status" value="1"/>
</dbReference>
<evidence type="ECO:0000259" key="1">
    <source>
        <dbReference type="PROSITE" id="PS51301"/>
    </source>
</evidence>
<keyword evidence="3" id="KW-1185">Reference proteome</keyword>
<dbReference type="InterPro" id="IPR018875">
    <property type="entry name" value="Antirepressor_Ant_N"/>
</dbReference>
<reference evidence="2 3" key="1">
    <citation type="submission" date="2020-02" db="EMBL/GenBank/DDBJ databases">
        <title>Ideonella bacterium strain TBM-1.</title>
        <authorList>
            <person name="Chen W.-M."/>
        </authorList>
    </citation>
    <scope>NUCLEOTIDE SEQUENCE [LARGE SCALE GENOMIC DNA]</scope>
    <source>
        <strain evidence="2 3">TBM-1</strain>
    </source>
</reference>
<dbReference type="Pfam" id="PF10547">
    <property type="entry name" value="P22_AR_N"/>
    <property type="match status" value="1"/>
</dbReference>
<sequence>MSQSVSTLILGDASVRQLDGLFSLNDLHAAAGNLPKDRPQQFLRRQETQALIAELGACANSRTPLRTINDGQNNGTYACRELVIAYAAWISAAFHLKVLRVFLASTEDGPAKVTYEAVPERIASGDVPVETVGAIKKACEAFTELVPPGGLRSTPPHAERMGDVTVQFEGSKLYLVGVDGVPYVQVRSVCVAVGMSAANQIVRLKSDLLRYKAKELPVWTDTSGVQQSWCIPVATLDDWLTSVGSWKVSSATRSRLSKFISACAARLQEAWNEFNVANRAPQAAQLGRGDQKQVPLALQAPQSGAGKLTSAQIEEINTTLTDAFRHLAEGEGKSFMRMETVLLAHHFGVPRMEDIPARMFGEALSWLARQIARRMPSGPAPQLSAIRPGDRFVATMGSAGNFSLEPIPAGKSVLDIDDLSGLIHAGKVPLQDVVALTRVANEHLARAALRLNCLAC</sequence>
<dbReference type="EMBL" id="JAAGOH010000001">
    <property type="protein sequence ID" value="NDY89721.1"/>
    <property type="molecule type" value="Genomic_DNA"/>
</dbReference>